<dbReference type="Proteomes" id="UP001212326">
    <property type="component" value="Chromosome"/>
</dbReference>
<proteinExistence type="predicted"/>
<keyword evidence="6" id="KW-0723">Serine/threonine-protein kinase</keyword>
<organism evidence="6 7">
    <name type="scientific">Streptomyces camelliae</name>
    <dbReference type="NCBI Taxonomy" id="3004093"/>
    <lineage>
        <taxon>Bacteria</taxon>
        <taxon>Bacillati</taxon>
        <taxon>Actinomycetota</taxon>
        <taxon>Actinomycetes</taxon>
        <taxon>Kitasatosporales</taxon>
        <taxon>Streptomycetaceae</taxon>
        <taxon>Streptomyces</taxon>
    </lineage>
</organism>
<keyword evidence="2" id="KW-0547">Nucleotide-binding</keyword>
<dbReference type="PANTHER" id="PTHR43289">
    <property type="entry name" value="MITOGEN-ACTIVATED PROTEIN KINASE KINASE KINASE 20-RELATED"/>
    <property type="match status" value="1"/>
</dbReference>
<dbReference type="GO" id="GO:0004674">
    <property type="term" value="F:protein serine/threonine kinase activity"/>
    <property type="evidence" value="ECO:0007669"/>
    <property type="project" value="UniProtKB-KW"/>
</dbReference>
<evidence type="ECO:0000256" key="1">
    <source>
        <dbReference type="ARBA" id="ARBA00022679"/>
    </source>
</evidence>
<keyword evidence="3 6" id="KW-0418">Kinase</keyword>
<feature type="compositionally biased region" description="Pro residues" evidence="5">
    <location>
        <begin position="252"/>
        <end position="263"/>
    </location>
</feature>
<sequence length="306" mass="31740">MEQLRQDDPLRIGPYAVLAEVDKESERQRTPDRRYIARSADGRRTVLVHVPHPETDPARWAAEAEGARRLALPGFAPVAEVAGAAVPPWHAAPYTPVLPLPAALAAHGGPLPEAVVRALGAALASSLATAHAQGVTHAGLSPAAVLLGVNGPLLTCFGAVRAAVPDGEQRLGRPGLDPGCLAPEQAQGGRPRPLGDVYALGAVLSYASTGYTVPEREELPQSLREQITVCLARDAARRPSAADLASGLAAPQPWPQAAPPSPTPIPTVLDGPPFPLPARIVAALARQSAAVLVARPLARAQEVGRP</sequence>
<feature type="compositionally biased region" description="Low complexity" evidence="5">
    <location>
        <begin position="242"/>
        <end position="251"/>
    </location>
</feature>
<evidence type="ECO:0000256" key="4">
    <source>
        <dbReference type="ARBA" id="ARBA00022840"/>
    </source>
</evidence>
<dbReference type="SUPFAM" id="SSF56112">
    <property type="entry name" value="Protein kinase-like (PK-like)"/>
    <property type="match status" value="1"/>
</dbReference>
<evidence type="ECO:0000256" key="5">
    <source>
        <dbReference type="SAM" id="MobiDB-lite"/>
    </source>
</evidence>
<dbReference type="Gene3D" id="1.10.510.10">
    <property type="entry name" value="Transferase(Phosphotransferase) domain 1"/>
    <property type="match status" value="1"/>
</dbReference>
<dbReference type="InterPro" id="IPR011009">
    <property type="entry name" value="Kinase-like_dom_sf"/>
</dbReference>
<dbReference type="PANTHER" id="PTHR43289:SF34">
    <property type="entry name" value="SERINE_THREONINE-PROTEIN KINASE YBDM-RELATED"/>
    <property type="match status" value="1"/>
</dbReference>
<gene>
    <name evidence="6" type="ORF">O1G22_17070</name>
</gene>
<protein>
    <submittedName>
        <fullName evidence="6">Serine/threonine protein kinase</fullName>
    </submittedName>
</protein>
<keyword evidence="1" id="KW-0808">Transferase</keyword>
<name>A0ABY7P281_9ACTN</name>
<evidence type="ECO:0000256" key="2">
    <source>
        <dbReference type="ARBA" id="ARBA00022741"/>
    </source>
</evidence>
<accession>A0ABY7P281</accession>
<evidence type="ECO:0000256" key="3">
    <source>
        <dbReference type="ARBA" id="ARBA00022777"/>
    </source>
</evidence>
<dbReference type="EMBL" id="CP115300">
    <property type="protein sequence ID" value="WBO64425.1"/>
    <property type="molecule type" value="Genomic_DNA"/>
</dbReference>
<keyword evidence="4" id="KW-0067">ATP-binding</keyword>
<keyword evidence="7" id="KW-1185">Reference proteome</keyword>
<feature type="region of interest" description="Disordered" evidence="5">
    <location>
        <begin position="242"/>
        <end position="263"/>
    </location>
</feature>
<dbReference type="RefSeq" id="WP_270082132.1">
    <property type="nucleotide sequence ID" value="NZ_CP115300.1"/>
</dbReference>
<evidence type="ECO:0000313" key="7">
    <source>
        <dbReference type="Proteomes" id="UP001212326"/>
    </source>
</evidence>
<reference evidence="6 7" key="1">
    <citation type="submission" date="2022-12" db="EMBL/GenBank/DDBJ databases">
        <authorList>
            <person name="Mo P."/>
        </authorList>
    </citation>
    <scope>NUCLEOTIDE SEQUENCE [LARGE SCALE GENOMIC DNA]</scope>
    <source>
        <strain evidence="6 7">HUAS 2-6</strain>
    </source>
</reference>
<evidence type="ECO:0000313" key="6">
    <source>
        <dbReference type="EMBL" id="WBO64425.1"/>
    </source>
</evidence>